<sequence>MTKALAAQCKYGKGKCVGGGTPSGLTGASRLIGTAVQGGRRTVKTDFMSTKKKSVAV</sequence>
<protein>
    <submittedName>
        <fullName evidence="1">Uncharacterized protein</fullName>
    </submittedName>
</protein>
<dbReference type="KEGG" id="pprf:DPRO_2890"/>
<reference evidence="2" key="1">
    <citation type="submission" date="2017-09" db="EMBL/GenBank/DDBJ databases">
        <authorList>
            <person name="Regsiter A."/>
            <person name="William W."/>
        </authorList>
    </citation>
    <scope>NUCLEOTIDE SEQUENCE [LARGE SCALE GENOMIC DNA]</scope>
    <source>
        <strain evidence="2">500-1</strain>
    </source>
</reference>
<gene>
    <name evidence="1" type="ORF">DPRO_2890</name>
</gene>
<proteinExistence type="predicted"/>
<organism evidence="1 2">
    <name type="scientific">Pseudodesulfovibrio profundus</name>
    <dbReference type="NCBI Taxonomy" id="57320"/>
    <lineage>
        <taxon>Bacteria</taxon>
        <taxon>Pseudomonadati</taxon>
        <taxon>Thermodesulfobacteriota</taxon>
        <taxon>Desulfovibrionia</taxon>
        <taxon>Desulfovibrionales</taxon>
        <taxon>Desulfovibrionaceae</taxon>
    </lineage>
</organism>
<dbReference type="Proteomes" id="UP000219215">
    <property type="component" value="Chromosome DPRO"/>
</dbReference>
<keyword evidence="2" id="KW-1185">Reference proteome</keyword>
<accession>A0A2C8FCA7</accession>
<dbReference type="AlphaFoldDB" id="A0A2C8FCA7"/>
<name>A0A2C8FCA7_9BACT</name>
<evidence type="ECO:0000313" key="1">
    <source>
        <dbReference type="EMBL" id="SOB59800.1"/>
    </source>
</evidence>
<dbReference type="EMBL" id="LT907975">
    <property type="protein sequence ID" value="SOB59800.1"/>
    <property type="molecule type" value="Genomic_DNA"/>
</dbReference>
<evidence type="ECO:0000313" key="2">
    <source>
        <dbReference type="Proteomes" id="UP000219215"/>
    </source>
</evidence>